<dbReference type="EMBL" id="JAUUTY010000003">
    <property type="protein sequence ID" value="KAK1669790.1"/>
    <property type="molecule type" value="Genomic_DNA"/>
</dbReference>
<protein>
    <submittedName>
        <fullName evidence="2">Uncharacterized protein</fullName>
    </submittedName>
</protein>
<feature type="region of interest" description="Disordered" evidence="1">
    <location>
        <begin position="63"/>
        <end position="109"/>
    </location>
</feature>
<feature type="region of interest" description="Disordered" evidence="1">
    <location>
        <begin position="236"/>
        <end position="276"/>
    </location>
</feature>
<keyword evidence="3" id="KW-1185">Reference proteome</keyword>
<sequence length="276" mass="30369">MPPPGAPQALRGRSYAPPPKTSKLIKGKATASRAPSGWPAAASGCLQGRRGYATKATGLLGVSSFNARPGHRASLPYAQSGMRGHDSGDHGRQDKARAPRRGPVFRSTSCGQPLVKELDSAWYRCHEQSDGPAIRSIRRSFGQQDKLLFKSHLIPGLTRPSKPLKLRQDGRGSRGRRNATVVLQAELEELAKARKGAEEKAARRSGVQPADPKLTLLPTDRAYHIAECDMRTFIPPPPDVKDYLDEERMRPEEEPLETTLMRRRSLRKPTAADYLP</sequence>
<feature type="region of interest" description="Disordered" evidence="1">
    <location>
        <begin position="1"/>
        <end position="39"/>
    </location>
</feature>
<gene>
    <name evidence="2" type="ORF">QYE76_057949</name>
</gene>
<dbReference type="Proteomes" id="UP001231189">
    <property type="component" value="Unassembled WGS sequence"/>
</dbReference>
<evidence type="ECO:0000256" key="1">
    <source>
        <dbReference type="SAM" id="MobiDB-lite"/>
    </source>
</evidence>
<comment type="caution">
    <text evidence="2">The sequence shown here is derived from an EMBL/GenBank/DDBJ whole genome shotgun (WGS) entry which is preliminary data.</text>
</comment>
<organism evidence="2 3">
    <name type="scientific">Lolium multiflorum</name>
    <name type="common">Italian ryegrass</name>
    <name type="synonym">Lolium perenne subsp. multiflorum</name>
    <dbReference type="NCBI Taxonomy" id="4521"/>
    <lineage>
        <taxon>Eukaryota</taxon>
        <taxon>Viridiplantae</taxon>
        <taxon>Streptophyta</taxon>
        <taxon>Embryophyta</taxon>
        <taxon>Tracheophyta</taxon>
        <taxon>Spermatophyta</taxon>
        <taxon>Magnoliopsida</taxon>
        <taxon>Liliopsida</taxon>
        <taxon>Poales</taxon>
        <taxon>Poaceae</taxon>
        <taxon>BOP clade</taxon>
        <taxon>Pooideae</taxon>
        <taxon>Poodae</taxon>
        <taxon>Poeae</taxon>
        <taxon>Poeae Chloroplast Group 2 (Poeae type)</taxon>
        <taxon>Loliodinae</taxon>
        <taxon>Loliinae</taxon>
        <taxon>Lolium</taxon>
    </lineage>
</organism>
<evidence type="ECO:0000313" key="3">
    <source>
        <dbReference type="Proteomes" id="UP001231189"/>
    </source>
</evidence>
<feature type="compositionally biased region" description="Basic and acidic residues" evidence="1">
    <location>
        <begin position="239"/>
        <end position="253"/>
    </location>
</feature>
<accession>A0AAD8WS03</accession>
<evidence type="ECO:0000313" key="2">
    <source>
        <dbReference type="EMBL" id="KAK1669790.1"/>
    </source>
</evidence>
<feature type="compositionally biased region" description="Basic and acidic residues" evidence="1">
    <location>
        <begin position="83"/>
        <end position="97"/>
    </location>
</feature>
<dbReference type="AlphaFoldDB" id="A0AAD8WS03"/>
<reference evidence="2" key="1">
    <citation type="submission" date="2023-07" db="EMBL/GenBank/DDBJ databases">
        <title>A chromosome-level genome assembly of Lolium multiflorum.</title>
        <authorList>
            <person name="Chen Y."/>
            <person name="Copetti D."/>
            <person name="Kolliker R."/>
            <person name="Studer B."/>
        </authorList>
    </citation>
    <scope>NUCLEOTIDE SEQUENCE</scope>
    <source>
        <strain evidence="2">02402/16</strain>
        <tissue evidence="2">Leaf</tissue>
    </source>
</reference>
<proteinExistence type="predicted"/>
<name>A0AAD8WS03_LOLMU</name>